<keyword evidence="2" id="KW-1185">Reference proteome</keyword>
<sequence length="390" mass="41999">MKFTTFVTSCLTFVSLVNCQIVSPSFTESEADLVERDLNIPSLVSDLLDGFDVADIISNIDFEKIAGWADNLLNENDNVQYLDKILVGLKNTKLLPDAAVYIVTHNSTLELLEKALPTVLKVAGQVNTTSLFVALDRSGLAYSVVAGALTDDTFLPAVLEVAQKLIKSGDIDYQSLLQQAGEFVSDKLGKRELALLEYQTEVEPMQELTKRDNIEDLLTTVFGSIERSGLVMDTLDTLLTNDEFQDATVILIQGALQNIGSFISGVNFSALKPFLTSLNESGLLQNTLQRALNDQGLREALTSDLAALLKKGTIKQTDLVAKEDTQSVLAMYSSMDASSIEVSTTTASSSTTSSSAAPTSEQSSSDDSSASSSTINFLALAIWSLSFGLI</sequence>
<evidence type="ECO:0000313" key="2">
    <source>
        <dbReference type="Proteomes" id="UP001152531"/>
    </source>
</evidence>
<comment type="caution">
    <text evidence="1">The sequence shown here is derived from an EMBL/GenBank/DDBJ whole genome shotgun (WGS) entry which is preliminary data.</text>
</comment>
<organism evidence="1 2">
    <name type="scientific">[Candida] jaroonii</name>
    <dbReference type="NCBI Taxonomy" id="467808"/>
    <lineage>
        <taxon>Eukaryota</taxon>
        <taxon>Fungi</taxon>
        <taxon>Dikarya</taxon>
        <taxon>Ascomycota</taxon>
        <taxon>Saccharomycotina</taxon>
        <taxon>Pichiomycetes</taxon>
        <taxon>Debaryomycetaceae</taxon>
        <taxon>Yamadazyma</taxon>
    </lineage>
</organism>
<dbReference type="EMBL" id="CALSDN010000006">
    <property type="protein sequence ID" value="CAH6721431.1"/>
    <property type="molecule type" value="Genomic_DNA"/>
</dbReference>
<protein>
    <submittedName>
        <fullName evidence="1">Predicted GPI-anchored protein 17</fullName>
    </submittedName>
</protein>
<reference evidence="1" key="1">
    <citation type="submission" date="2022-06" db="EMBL/GenBank/DDBJ databases">
        <authorList>
            <person name="Legras J.-L."/>
            <person name="Devillers H."/>
            <person name="Grondin C."/>
        </authorList>
    </citation>
    <scope>NUCLEOTIDE SEQUENCE</scope>
    <source>
        <strain evidence="1">CLIB 1444</strain>
    </source>
</reference>
<evidence type="ECO:0000313" key="1">
    <source>
        <dbReference type="EMBL" id="CAH6721431.1"/>
    </source>
</evidence>
<accession>A0ACA9Y8W6</accession>
<dbReference type="Proteomes" id="UP001152531">
    <property type="component" value="Unassembled WGS sequence"/>
</dbReference>
<proteinExistence type="predicted"/>
<name>A0ACA9Y8W6_9ASCO</name>
<gene>
    <name evidence="1" type="ORF">CLIB1444_06S02014</name>
</gene>